<evidence type="ECO:0000256" key="1">
    <source>
        <dbReference type="SAM" id="MobiDB-lite"/>
    </source>
</evidence>
<dbReference type="EMBL" id="MFKV01000016">
    <property type="protein sequence ID" value="OGG50233.1"/>
    <property type="molecule type" value="Genomic_DNA"/>
</dbReference>
<dbReference type="Pfam" id="PF13412">
    <property type="entry name" value="HTH_24"/>
    <property type="match status" value="1"/>
</dbReference>
<evidence type="ECO:0000313" key="3">
    <source>
        <dbReference type="Proteomes" id="UP000178370"/>
    </source>
</evidence>
<dbReference type="InterPro" id="IPR036390">
    <property type="entry name" value="WH_DNA-bd_sf"/>
</dbReference>
<dbReference type="STRING" id="1798482.A2763_04625"/>
<dbReference type="SUPFAM" id="SSF46785">
    <property type="entry name" value="Winged helix' DNA-binding domain"/>
    <property type="match status" value="1"/>
</dbReference>
<name>A0A1F6CLW2_9BACT</name>
<feature type="compositionally biased region" description="Low complexity" evidence="1">
    <location>
        <begin position="48"/>
        <end position="76"/>
    </location>
</feature>
<comment type="caution">
    <text evidence="2">The sequence shown here is derived from an EMBL/GenBank/DDBJ whole genome shotgun (WGS) entry which is preliminary data.</text>
</comment>
<evidence type="ECO:0000313" key="2">
    <source>
        <dbReference type="EMBL" id="OGG50233.1"/>
    </source>
</evidence>
<sequence>MADEETSAPVESATPVHPKPARGEPASPESAEGVGPVEREAPPEVVTESPAVEASSPSETVTTPAVEPSGEPAAAAPQPPASPVVETPVIAAPVPSPNIVQELLIKARAAIQQRKQKKLERIAEQLNRNGKVTNADVQKLLRVSKPTATRYLSILEKEGRLRQVGNRGKAVSYLKAK</sequence>
<protein>
    <submittedName>
        <fullName evidence="2">Uncharacterized protein</fullName>
    </submittedName>
</protein>
<accession>A0A1F6CLW2</accession>
<organism evidence="2 3">
    <name type="scientific">Candidatus Kaiserbacteria bacterium RIFCSPHIGHO2_01_FULL_54_36</name>
    <dbReference type="NCBI Taxonomy" id="1798482"/>
    <lineage>
        <taxon>Bacteria</taxon>
        <taxon>Candidatus Kaiseribacteriota</taxon>
    </lineage>
</organism>
<gene>
    <name evidence="2" type="ORF">A2763_04625</name>
</gene>
<proteinExistence type="predicted"/>
<dbReference type="Gene3D" id="1.10.10.10">
    <property type="entry name" value="Winged helix-like DNA-binding domain superfamily/Winged helix DNA-binding domain"/>
    <property type="match status" value="1"/>
</dbReference>
<dbReference type="AlphaFoldDB" id="A0A1F6CLW2"/>
<feature type="region of interest" description="Disordered" evidence="1">
    <location>
        <begin position="1"/>
        <end position="84"/>
    </location>
</feature>
<dbReference type="InterPro" id="IPR036388">
    <property type="entry name" value="WH-like_DNA-bd_sf"/>
</dbReference>
<reference evidence="2 3" key="1">
    <citation type="journal article" date="2016" name="Nat. Commun.">
        <title>Thousands of microbial genomes shed light on interconnected biogeochemical processes in an aquifer system.</title>
        <authorList>
            <person name="Anantharaman K."/>
            <person name="Brown C.T."/>
            <person name="Hug L.A."/>
            <person name="Sharon I."/>
            <person name="Castelle C.J."/>
            <person name="Probst A.J."/>
            <person name="Thomas B.C."/>
            <person name="Singh A."/>
            <person name="Wilkins M.J."/>
            <person name="Karaoz U."/>
            <person name="Brodie E.L."/>
            <person name="Williams K.H."/>
            <person name="Hubbard S.S."/>
            <person name="Banfield J.F."/>
        </authorList>
    </citation>
    <scope>NUCLEOTIDE SEQUENCE [LARGE SCALE GENOMIC DNA]</scope>
</reference>
<dbReference type="Proteomes" id="UP000178370">
    <property type="component" value="Unassembled WGS sequence"/>
</dbReference>